<sequence>MSRNFRILCRKFCSKHEHQLGRLLLNRLREALTLKKMDVEQEKAPPEDRQQWKLEKDTELRLEIPEGKGKAELVLLQGQGEVFGTELFMNKKFTFNAGSKVAVFTWHGCTFKSLVPWRWHMYQRKPQWLCTSIFTWLWNK</sequence>
<evidence type="ECO:0000259" key="1">
    <source>
        <dbReference type="Pfam" id="PF16573"/>
    </source>
</evidence>
<organism evidence="2 3">
    <name type="scientific">Porites evermanni</name>
    <dbReference type="NCBI Taxonomy" id="104178"/>
    <lineage>
        <taxon>Eukaryota</taxon>
        <taxon>Metazoa</taxon>
        <taxon>Cnidaria</taxon>
        <taxon>Anthozoa</taxon>
        <taxon>Hexacorallia</taxon>
        <taxon>Scleractinia</taxon>
        <taxon>Fungiina</taxon>
        <taxon>Poritidae</taxon>
        <taxon>Porites</taxon>
    </lineage>
</organism>
<protein>
    <recommendedName>
        <fullName evidence="1">Clp1 N-terminal domain-containing protein</fullName>
    </recommendedName>
</protein>
<dbReference type="EMBL" id="CALNXI010000230">
    <property type="protein sequence ID" value="CAH3022709.1"/>
    <property type="molecule type" value="Genomic_DNA"/>
</dbReference>
<reference evidence="2 3" key="1">
    <citation type="submission" date="2022-05" db="EMBL/GenBank/DDBJ databases">
        <authorList>
            <consortium name="Genoscope - CEA"/>
            <person name="William W."/>
        </authorList>
    </citation>
    <scope>NUCLEOTIDE SEQUENCE [LARGE SCALE GENOMIC DNA]</scope>
</reference>
<gene>
    <name evidence="2" type="ORF">PEVE_00016560</name>
</gene>
<feature type="domain" description="Clp1 N-terminal" evidence="1">
    <location>
        <begin position="53"/>
        <end position="112"/>
    </location>
</feature>
<dbReference type="InterPro" id="IPR032324">
    <property type="entry name" value="Clp1_N"/>
</dbReference>
<dbReference type="Gene3D" id="2.60.120.1030">
    <property type="entry name" value="Clp1, DNA binding domain"/>
    <property type="match status" value="1"/>
</dbReference>
<accession>A0ABN8M3H3</accession>
<comment type="caution">
    <text evidence="2">The sequence shown here is derived from an EMBL/GenBank/DDBJ whole genome shotgun (WGS) entry which is preliminary data.</text>
</comment>
<evidence type="ECO:0000313" key="3">
    <source>
        <dbReference type="Proteomes" id="UP001159427"/>
    </source>
</evidence>
<dbReference type="InterPro" id="IPR038239">
    <property type="entry name" value="Clp1_N_sf"/>
</dbReference>
<evidence type="ECO:0000313" key="2">
    <source>
        <dbReference type="EMBL" id="CAH3022709.1"/>
    </source>
</evidence>
<proteinExistence type="predicted"/>
<keyword evidence="3" id="KW-1185">Reference proteome</keyword>
<dbReference type="Pfam" id="PF16573">
    <property type="entry name" value="CLP1_N"/>
    <property type="match status" value="1"/>
</dbReference>
<dbReference type="Proteomes" id="UP001159427">
    <property type="component" value="Unassembled WGS sequence"/>
</dbReference>
<name>A0ABN8M3H3_9CNID</name>